<reference evidence="1" key="1">
    <citation type="submission" date="2022-10" db="EMBL/GenBank/DDBJ databases">
        <title>Complete Genome of Trichothecium roseum strain YXFP-22015, a Plant Pathogen Isolated from Citrus.</title>
        <authorList>
            <person name="Wang Y."/>
            <person name="Zhu L."/>
        </authorList>
    </citation>
    <scope>NUCLEOTIDE SEQUENCE</scope>
    <source>
        <strain evidence="1">YXFP-22015</strain>
    </source>
</reference>
<dbReference type="EMBL" id="CM047940">
    <property type="protein sequence ID" value="KAI9903623.1"/>
    <property type="molecule type" value="Genomic_DNA"/>
</dbReference>
<proteinExistence type="predicted"/>
<protein>
    <submittedName>
        <fullName evidence="1">Uncharacterized protein</fullName>
    </submittedName>
</protein>
<comment type="caution">
    <text evidence="1">The sequence shown here is derived from an EMBL/GenBank/DDBJ whole genome shotgun (WGS) entry which is preliminary data.</text>
</comment>
<name>A0ACC0VDT3_9HYPO</name>
<dbReference type="Proteomes" id="UP001163324">
    <property type="component" value="Chromosome 1"/>
</dbReference>
<evidence type="ECO:0000313" key="1">
    <source>
        <dbReference type="EMBL" id="KAI9903623.1"/>
    </source>
</evidence>
<sequence length="1769" mass="200928">METCIMVWGQLGRLVAEEELNLVLIQLLEYLGDHNNVVSAFAFNELTKIAEYRKTSVRRLFEPFWRSLAYITTKDMIHRPQMSRALAELLQMSVNELLLLIQAHALPWLVLDKRTDIIQKIAEARQETEIWRSVTDGPNLAPVLALLLIQETDDPGNFVKSRLAEVSSHFQNLSLLILFQSEPVLIAIELLKAGADGGLSTKKAVLLALQFVASTVLDSSKESRKKGGNIVGRFLEPYLLGIMTQIAEIINDSASGQFPAVEQRRSLQAVFGLLTACKTHARIARPQISACLLSALTQEDLHVIALKCWMSMIHNLEKEDVEALLQTTFFIAIHYWESPEGESRLTIKKMLDKILEEHLESVKKYISLLPSMAKIVPLAHIEEQLSKLRPALTLEEALEIFAQRISHDNSGVVCLALRELGDYLRQQPESLTSTVLSQRPDSAIPTMLRALLDCVSKYNGVHKEITRRCTEILGLIGCVDFHQLETVREHRSIVVLKNFKDPVEITDFGLFLIEQVLVPSFLSATDPQFQGFLSYAMQELLDRCGIKEAVGMQESEILDGVDIYKKWTAMPDKVREVVAPFLTSCYKVGPMAPIADEYPIFRSGKPYANWLRTFVISLLNKGQNVHACLLFEPLTRVIRVKDLSTAEFLLPYLVVHVLLGDESSLADKENITKELSLILRHDCTDQSSHLEKENMKKYCQVVFRILDYSMRWIQQKRARGGLSSDDKKQLAYLQEVLDNMPAQVIAFRALDCNEYARALFNLEQHSQKIEQQKREPDERARLLKHLQEIYAKIDEPDGLEGMFATLPALDMNQQILGHKKSGRWAAAQTWYEMQLAEEPQNLYSQADLLNCLRQAGQHDVLLKHIDGMNIDSSNDPLIVPLIIPFGVEAAWLTSRWDSLERFTARFQGTMPQDFNTSVGVILSLLHKRSSWSDFQTALDQARETVASTMTRSVTESLQDAHNPMIKSHVLMDLETIYNIEMKIEAERRGVMWLLDSRLDIIGADHDDKQYVLGIRRAAMELMKPKYLDLEISSSWLMSARLARKANAKNQSFSAVLHASQLGDDSAIIENAKLLWRDNSHRKAIQMLQGAIEQNKFMTQTNPSASISITNISKMTTEQRLLTARAQLLLAKWLDGAGQSNASALREKYQQPPKTHSSWEKGHYYLGRHYKKILEAEKLQKVDDQSDNYLTGEISRLVIENYVRSLNSGTKYLYQTLPRVLTLWLDLGANLDKPPEGKGTMSRELHKRRGEQLGYLHSFLDKYIQRLPAYVFYTALSQIVARIAHQNPSVFDRLRRIIVKVVEAHPRQAIWGIIGIITIRPPGERKNRALDIIKTLRAVTKKVEGSYDLATLLKAGERLASQLLDACQTGDFHGNKTVRASLTKDLRFSHAKCTPCPLVVPVDSYLTATLPAVSDHVKKHSAFSRDVVTVDGFLDEVLVLSSLAKPRRLTARGSDGKTYMLLIKPKDDLRTDQRLMEFNGIINRSLKRDAESSRRQLYIRTYAVVPLNEECGIIEWVPGIRTMRDILLNLYTTRKIYPDYMLLKQLMDEASASESRIRIFTDDVLGRFPAVLQMWFIQQFPNPSTWFAARLRYTRSCAVMSMVGTILGLGDRHGENVNLEEGNGGVFHVDFNCLFDKGLTFAKPERVPFRLTHNMVAAMGIYGYEGPFRKSSELTLSICRQQEETLMTIFESFIYDPTLDLQKEKKSNKRDVVVKLQPQSVVDSIRRKVRGLLPNESIPLSVEGQVEELIKQAVDPRNLTAMYIGWCPFL</sequence>
<evidence type="ECO:0000313" key="2">
    <source>
        <dbReference type="Proteomes" id="UP001163324"/>
    </source>
</evidence>
<gene>
    <name evidence="1" type="ORF">N3K66_000152</name>
</gene>
<keyword evidence="2" id="KW-1185">Reference proteome</keyword>
<accession>A0ACC0VDT3</accession>
<organism evidence="1 2">
    <name type="scientific">Trichothecium roseum</name>
    <dbReference type="NCBI Taxonomy" id="47278"/>
    <lineage>
        <taxon>Eukaryota</taxon>
        <taxon>Fungi</taxon>
        <taxon>Dikarya</taxon>
        <taxon>Ascomycota</taxon>
        <taxon>Pezizomycotina</taxon>
        <taxon>Sordariomycetes</taxon>
        <taxon>Hypocreomycetidae</taxon>
        <taxon>Hypocreales</taxon>
        <taxon>Hypocreales incertae sedis</taxon>
        <taxon>Trichothecium</taxon>
    </lineage>
</organism>